<dbReference type="PANTHER" id="PTHR24413">
    <property type="entry name" value="SPECKLE-TYPE POZ PROTEIN"/>
    <property type="match status" value="1"/>
</dbReference>
<dbReference type="SUPFAM" id="SSF54695">
    <property type="entry name" value="POZ domain"/>
    <property type="match status" value="2"/>
</dbReference>
<proteinExistence type="predicted"/>
<dbReference type="InterPro" id="IPR000210">
    <property type="entry name" value="BTB/POZ_dom"/>
</dbReference>
<dbReference type="Pfam" id="PF00651">
    <property type="entry name" value="BTB"/>
    <property type="match status" value="2"/>
</dbReference>
<organism evidence="2">
    <name type="scientific">Vannella robusta</name>
    <dbReference type="NCBI Taxonomy" id="1487602"/>
    <lineage>
        <taxon>Eukaryota</taxon>
        <taxon>Amoebozoa</taxon>
        <taxon>Discosea</taxon>
        <taxon>Flabellinia</taxon>
        <taxon>Vannellidae</taxon>
        <taxon>Vannella</taxon>
    </lineage>
</organism>
<dbReference type="InterPro" id="IPR011333">
    <property type="entry name" value="SKP1/BTB/POZ_sf"/>
</dbReference>
<feature type="domain" description="BTB" evidence="1">
    <location>
        <begin position="220"/>
        <end position="292"/>
    </location>
</feature>
<feature type="domain" description="BTB" evidence="1">
    <location>
        <begin position="416"/>
        <end position="474"/>
    </location>
</feature>
<sequence>MRPSRSNLLDAYGTPISTSAISKMDDNLFDFEEETPEEEPRAEDLPFVSPRTSIHPASKVSAAVRFGVHSTSNSSSKDFTVARIWHADNLYKTVEDNELGNITSYKSTKVTTSSKAREICNVVAAKLVIDDASKYRLYTVKQKSKKPIKDDELLYPIATAPDVKIAFLVSSGDDEEETEINQLVGVNAFSGDLLSNWEPLACFVTAHRRLLNHDKYASMSNVTILVHGVKIHSFRAILETRFPLFFKSDIIKKKRERKQHIHVTLKDDPNIDAAVVLQLLDYIYTGELDFNKHTVSMTLQVLYAASIVHLDRLAWLCEHFLHSSLSLQNVYEMYVISDRLKLKSVKKFCTAFAHNNWPSFSASKRGLDTLGLDLFQELTISVSKKETIDLSFLDQAAPNSTLEQDLRNMFTTMKYSDAVAELTDGKTIQFHRAILAAHDRAFFNTLNSQKETKTFKFPVDSETFSCLLRYVYYGGTGDVKVHNAAEVIGKLLPKYPLPKYREICEDVLTVGLTLETVLEILQLTYLRWNTERKKLTSLRKDCLLFIASNFAEVNVPSIRDMDENIAFDLLELMYDEPTRVLRKKEKIRRNDTPVHMQSVAFA</sequence>
<dbReference type="InterPro" id="IPR000159">
    <property type="entry name" value="RA_dom"/>
</dbReference>
<evidence type="ECO:0000313" key="2">
    <source>
        <dbReference type="EMBL" id="CAE2229926.1"/>
    </source>
</evidence>
<dbReference type="EMBL" id="HBKP01017935">
    <property type="protein sequence ID" value="CAE2229926.1"/>
    <property type="molecule type" value="Transcribed_RNA"/>
</dbReference>
<accession>A0A7S4II53</accession>
<dbReference type="GO" id="GO:0007165">
    <property type="term" value="P:signal transduction"/>
    <property type="evidence" value="ECO:0007669"/>
    <property type="project" value="InterPro"/>
</dbReference>
<dbReference type="PROSITE" id="PS50097">
    <property type="entry name" value="BTB"/>
    <property type="match status" value="2"/>
</dbReference>
<dbReference type="Pfam" id="PF00788">
    <property type="entry name" value="RA"/>
    <property type="match status" value="1"/>
</dbReference>
<reference evidence="2" key="1">
    <citation type="submission" date="2021-01" db="EMBL/GenBank/DDBJ databases">
        <authorList>
            <person name="Corre E."/>
            <person name="Pelletier E."/>
            <person name="Niang G."/>
            <person name="Scheremetjew M."/>
            <person name="Finn R."/>
            <person name="Kale V."/>
            <person name="Holt S."/>
            <person name="Cochrane G."/>
            <person name="Meng A."/>
            <person name="Brown T."/>
            <person name="Cohen L."/>
        </authorList>
    </citation>
    <scope>NUCLEOTIDE SEQUENCE</scope>
    <source>
        <strain evidence="2">DIVA3 518/3/11/1/6</strain>
    </source>
</reference>
<dbReference type="AlphaFoldDB" id="A0A7S4II53"/>
<gene>
    <name evidence="2" type="ORF">VSP0166_LOCUS12719</name>
</gene>
<dbReference type="Gene3D" id="3.30.710.10">
    <property type="entry name" value="Potassium Channel Kv1.1, Chain A"/>
    <property type="match status" value="2"/>
</dbReference>
<dbReference type="SMART" id="SM00225">
    <property type="entry name" value="BTB"/>
    <property type="match status" value="2"/>
</dbReference>
<evidence type="ECO:0000259" key="1">
    <source>
        <dbReference type="PROSITE" id="PS50097"/>
    </source>
</evidence>
<name>A0A7S4II53_9EUKA</name>
<protein>
    <recommendedName>
        <fullName evidence="1">BTB domain-containing protein</fullName>
    </recommendedName>
</protein>